<accession>A0A919N673</accession>
<organism evidence="1 2">
    <name type="scientific">Actinoplanes siamensis</name>
    <dbReference type="NCBI Taxonomy" id="1223317"/>
    <lineage>
        <taxon>Bacteria</taxon>
        <taxon>Bacillati</taxon>
        <taxon>Actinomycetota</taxon>
        <taxon>Actinomycetes</taxon>
        <taxon>Micromonosporales</taxon>
        <taxon>Micromonosporaceae</taxon>
        <taxon>Actinoplanes</taxon>
    </lineage>
</organism>
<gene>
    <name evidence="1" type="ORF">Asi03nite_26530</name>
</gene>
<sequence length="108" mass="12166">MLTYLKWHMLGFPIQCYDEVDEEQMSLRHIAFNEELDIFEAAASLAETLHARDTGGLKAVVAYEYLYGPAPEAPIPDVDDGAELISAKEFDEVWRTARAAREADWGTT</sequence>
<evidence type="ECO:0000313" key="2">
    <source>
        <dbReference type="Proteomes" id="UP000629619"/>
    </source>
</evidence>
<protein>
    <submittedName>
        <fullName evidence="1">Uncharacterized protein</fullName>
    </submittedName>
</protein>
<keyword evidence="2" id="KW-1185">Reference proteome</keyword>
<name>A0A919N673_9ACTN</name>
<evidence type="ECO:0000313" key="1">
    <source>
        <dbReference type="EMBL" id="GIF05115.1"/>
    </source>
</evidence>
<comment type="caution">
    <text evidence="1">The sequence shown here is derived from an EMBL/GenBank/DDBJ whole genome shotgun (WGS) entry which is preliminary data.</text>
</comment>
<dbReference type="RefSeq" id="WP_203679602.1">
    <property type="nucleotide sequence ID" value="NZ_BOMW01000024.1"/>
</dbReference>
<dbReference type="AlphaFoldDB" id="A0A919N673"/>
<proteinExistence type="predicted"/>
<dbReference type="Proteomes" id="UP000629619">
    <property type="component" value="Unassembled WGS sequence"/>
</dbReference>
<dbReference type="EMBL" id="BOMW01000024">
    <property type="protein sequence ID" value="GIF05115.1"/>
    <property type="molecule type" value="Genomic_DNA"/>
</dbReference>
<reference evidence="1" key="1">
    <citation type="submission" date="2021-01" db="EMBL/GenBank/DDBJ databases">
        <title>Whole genome shotgun sequence of Actinoplanes siamensis NBRC 109076.</title>
        <authorList>
            <person name="Komaki H."/>
            <person name="Tamura T."/>
        </authorList>
    </citation>
    <scope>NUCLEOTIDE SEQUENCE</scope>
    <source>
        <strain evidence="1">NBRC 109076</strain>
    </source>
</reference>